<evidence type="ECO:0000256" key="1">
    <source>
        <dbReference type="SAM" id="Coils"/>
    </source>
</evidence>
<organism evidence="2">
    <name type="scientific">viral metagenome</name>
    <dbReference type="NCBI Taxonomy" id="1070528"/>
    <lineage>
        <taxon>unclassified sequences</taxon>
        <taxon>metagenomes</taxon>
        <taxon>organismal metagenomes</taxon>
    </lineage>
</organism>
<protein>
    <submittedName>
        <fullName evidence="2">Uncharacterized protein</fullName>
    </submittedName>
</protein>
<gene>
    <name evidence="2" type="ORF">MM415B02510_0010</name>
</gene>
<dbReference type="AlphaFoldDB" id="A0A6M3L9A0"/>
<feature type="coiled-coil region" evidence="1">
    <location>
        <begin position="216"/>
        <end position="243"/>
    </location>
</feature>
<sequence length="264" mass="30986">MKVAIVGTAEPSNWGVERLYGSRFEIWGLNQLYISLPRIVNFATAWFQVHDDSVILERDYETIDWMAKQKFPIYMKKKHKDVPTSIRYPKEEIVERFGSYFTNQIAWMIALAIYKEADEIHLYGCDMSLKYEYQIQRPCVEYFVGLAKGMGIQVYIPAQSDLLKCARMYGFEDANRIFEKSSAMTGWNNQRSRELTALARTVRDERMKIMGALDGRITDEKQREFAENKMKELLAKEHRITDETNQRTGQAAAWEYIERAWGHM</sequence>
<dbReference type="EMBL" id="MT142867">
    <property type="protein sequence ID" value="QJA89765.1"/>
    <property type="molecule type" value="Genomic_DNA"/>
</dbReference>
<accession>A0A6M3L9A0</accession>
<keyword evidence="1" id="KW-0175">Coiled coil</keyword>
<name>A0A6M3L9A0_9ZZZZ</name>
<proteinExistence type="predicted"/>
<evidence type="ECO:0000313" key="2">
    <source>
        <dbReference type="EMBL" id="QJA89765.1"/>
    </source>
</evidence>
<reference evidence="2" key="1">
    <citation type="submission" date="2020-03" db="EMBL/GenBank/DDBJ databases">
        <title>The deep terrestrial virosphere.</title>
        <authorList>
            <person name="Holmfeldt K."/>
            <person name="Nilsson E."/>
            <person name="Simone D."/>
            <person name="Lopez-Fernandez M."/>
            <person name="Wu X."/>
            <person name="de Brujin I."/>
            <person name="Lundin D."/>
            <person name="Andersson A."/>
            <person name="Bertilsson S."/>
            <person name="Dopson M."/>
        </authorList>
    </citation>
    <scope>NUCLEOTIDE SEQUENCE</scope>
    <source>
        <strain evidence="2">MM415B02510</strain>
    </source>
</reference>